<dbReference type="EMBL" id="REGN01005201">
    <property type="protein sequence ID" value="RNA14397.1"/>
    <property type="molecule type" value="Genomic_DNA"/>
</dbReference>
<comment type="caution">
    <text evidence="1">The sequence shown here is derived from an EMBL/GenBank/DDBJ whole genome shotgun (WGS) entry which is preliminary data.</text>
</comment>
<keyword evidence="2" id="KW-1185">Reference proteome</keyword>
<evidence type="ECO:0000313" key="2">
    <source>
        <dbReference type="Proteomes" id="UP000276133"/>
    </source>
</evidence>
<organism evidence="1 2">
    <name type="scientific">Brachionus plicatilis</name>
    <name type="common">Marine rotifer</name>
    <name type="synonym">Brachionus muelleri</name>
    <dbReference type="NCBI Taxonomy" id="10195"/>
    <lineage>
        <taxon>Eukaryota</taxon>
        <taxon>Metazoa</taxon>
        <taxon>Spiralia</taxon>
        <taxon>Gnathifera</taxon>
        <taxon>Rotifera</taxon>
        <taxon>Eurotatoria</taxon>
        <taxon>Monogononta</taxon>
        <taxon>Pseudotrocha</taxon>
        <taxon>Ploima</taxon>
        <taxon>Brachionidae</taxon>
        <taxon>Brachionus</taxon>
    </lineage>
</organism>
<gene>
    <name evidence="1" type="ORF">BpHYR1_039476</name>
</gene>
<sequence>MSFIIFIISLKNSAFSKLSNYKTHCQLCLLLLLANWAKQYLSFCLQSTRRSLAPQRLGNLEEIIDFD</sequence>
<evidence type="ECO:0000313" key="1">
    <source>
        <dbReference type="EMBL" id="RNA14397.1"/>
    </source>
</evidence>
<protein>
    <submittedName>
        <fullName evidence="1">Uncharacterized protein</fullName>
    </submittedName>
</protein>
<reference evidence="1 2" key="1">
    <citation type="journal article" date="2018" name="Sci. Rep.">
        <title>Genomic signatures of local adaptation to the degree of environmental predictability in rotifers.</title>
        <authorList>
            <person name="Franch-Gras L."/>
            <person name="Hahn C."/>
            <person name="Garcia-Roger E.M."/>
            <person name="Carmona M.J."/>
            <person name="Serra M."/>
            <person name="Gomez A."/>
        </authorList>
    </citation>
    <scope>NUCLEOTIDE SEQUENCE [LARGE SCALE GENOMIC DNA]</scope>
    <source>
        <strain evidence="1">HYR1</strain>
    </source>
</reference>
<proteinExistence type="predicted"/>
<accession>A0A3M7QSG8</accession>
<name>A0A3M7QSG8_BRAPC</name>
<dbReference type="Proteomes" id="UP000276133">
    <property type="component" value="Unassembled WGS sequence"/>
</dbReference>
<dbReference type="AlphaFoldDB" id="A0A3M7QSG8"/>